<gene>
    <name evidence="1" type="ORF">FW778_02785</name>
</gene>
<organism evidence="1 2">
    <name type="scientific">Ginsengibacter hankyongi</name>
    <dbReference type="NCBI Taxonomy" id="2607284"/>
    <lineage>
        <taxon>Bacteria</taxon>
        <taxon>Pseudomonadati</taxon>
        <taxon>Bacteroidota</taxon>
        <taxon>Chitinophagia</taxon>
        <taxon>Chitinophagales</taxon>
        <taxon>Chitinophagaceae</taxon>
        <taxon>Ginsengibacter</taxon>
    </lineage>
</organism>
<dbReference type="RefSeq" id="WP_150413071.1">
    <property type="nucleotide sequence ID" value="NZ_VYQF01000001.1"/>
</dbReference>
<evidence type="ECO:0000313" key="2">
    <source>
        <dbReference type="Proteomes" id="UP000326903"/>
    </source>
</evidence>
<dbReference type="Proteomes" id="UP000326903">
    <property type="component" value="Unassembled WGS sequence"/>
</dbReference>
<accession>A0A5J5IN93</accession>
<keyword evidence="2" id="KW-1185">Reference proteome</keyword>
<dbReference type="AlphaFoldDB" id="A0A5J5IN93"/>
<dbReference type="EMBL" id="VYQF01000001">
    <property type="protein sequence ID" value="KAA9040982.1"/>
    <property type="molecule type" value="Genomic_DNA"/>
</dbReference>
<proteinExistence type="predicted"/>
<protein>
    <submittedName>
        <fullName evidence="1">Phosphoribosylpyrophosphate synthetase</fullName>
    </submittedName>
</protein>
<name>A0A5J5IN93_9BACT</name>
<sequence>MANYDTVSNALNSLKARGYTKDFNISFDKLICNETNECLNPHEFEITEVYRFEGESNPSDEAVVYAVESKEEKMKGVLVNAYGAYADSISNEMIKKLSIHRK</sequence>
<reference evidence="1 2" key="1">
    <citation type="submission" date="2019-09" db="EMBL/GenBank/DDBJ databases">
        <title>Draft genome sequence of Ginsengibacter sp. BR5-29.</title>
        <authorList>
            <person name="Im W.-T."/>
        </authorList>
    </citation>
    <scope>NUCLEOTIDE SEQUENCE [LARGE SCALE GENOMIC DNA]</scope>
    <source>
        <strain evidence="1 2">BR5-29</strain>
    </source>
</reference>
<evidence type="ECO:0000313" key="1">
    <source>
        <dbReference type="EMBL" id="KAA9040982.1"/>
    </source>
</evidence>
<comment type="caution">
    <text evidence="1">The sequence shown here is derived from an EMBL/GenBank/DDBJ whole genome shotgun (WGS) entry which is preliminary data.</text>
</comment>